<protein>
    <submittedName>
        <fullName evidence="1">Uncharacterized protein</fullName>
    </submittedName>
</protein>
<evidence type="ECO:0000313" key="2">
    <source>
        <dbReference type="EMBL" id="MEY9316508.1"/>
    </source>
</evidence>
<comment type="caution">
    <text evidence="1">The sequence shown here is derived from an EMBL/GenBank/DDBJ whole genome shotgun (WGS) entry which is preliminary data.</text>
</comment>
<evidence type="ECO:0000313" key="4">
    <source>
        <dbReference type="Proteomes" id="UP001565471"/>
    </source>
</evidence>
<dbReference type="eggNOG" id="ENOG50302BW">
    <property type="taxonomic scope" value="Bacteria"/>
</dbReference>
<dbReference type="OrthoDB" id="8243333at2"/>
<sequence length="65" mass="7087">MSVQRSTNIAVSTASTAPLRGTIEIDCAGTVATFAIDEEMAHRLCADLERFLTQAQHKTRAARRP</sequence>
<dbReference type="AlphaFoldDB" id="A0A1E3ENW7"/>
<evidence type="ECO:0000313" key="1">
    <source>
        <dbReference type="EMBL" id="MBP1297988.1"/>
    </source>
</evidence>
<gene>
    <name evidence="2" type="ORF">ABIF29_003307</name>
    <name evidence="1" type="ORF">JOH49_007741</name>
</gene>
<name>A0A1E3ENW7_BRAEL</name>
<organism evidence="1 3">
    <name type="scientific">Bradyrhizobium elkanii</name>
    <dbReference type="NCBI Taxonomy" id="29448"/>
    <lineage>
        <taxon>Bacteria</taxon>
        <taxon>Pseudomonadati</taxon>
        <taxon>Pseudomonadota</taxon>
        <taxon>Alphaproteobacteria</taxon>
        <taxon>Hyphomicrobiales</taxon>
        <taxon>Nitrobacteraceae</taxon>
        <taxon>Bradyrhizobium</taxon>
    </lineage>
</organism>
<dbReference type="GeneID" id="92955149"/>
<reference evidence="1" key="1">
    <citation type="submission" date="2021-02" db="EMBL/GenBank/DDBJ databases">
        <title>Genomic Encyclopedia of Type Strains, Phase IV (KMG-V): Genome sequencing to study the core and pangenomes of soil and plant-associated prokaryotes.</title>
        <authorList>
            <person name="Whitman W."/>
        </authorList>
    </citation>
    <scope>NUCLEOTIDE SEQUENCE</scope>
    <source>
        <strain evidence="1">USDA 406</strain>
    </source>
</reference>
<reference evidence="2 4" key="2">
    <citation type="submission" date="2024-07" db="EMBL/GenBank/DDBJ databases">
        <title>Genomic Encyclopedia of Type Strains, Phase V (KMG-V): Genome sequencing to study the core and pangenomes of soil and plant-associated prokaryotes.</title>
        <authorList>
            <person name="Whitman W."/>
        </authorList>
    </citation>
    <scope>NUCLEOTIDE SEQUENCE [LARGE SCALE GENOMIC DNA]</scope>
    <source>
        <strain evidence="2 4">USDA 415</strain>
    </source>
</reference>
<dbReference type="Proteomes" id="UP001565471">
    <property type="component" value="Unassembled WGS sequence"/>
</dbReference>
<proteinExistence type="predicted"/>
<dbReference type="RefSeq" id="WP_016843943.1">
    <property type="nucleotide sequence ID" value="NZ_BJNL01000002.1"/>
</dbReference>
<dbReference type="EMBL" id="JBGBZA010000002">
    <property type="protein sequence ID" value="MEY9316508.1"/>
    <property type="molecule type" value="Genomic_DNA"/>
</dbReference>
<dbReference type="EMBL" id="JAFICZ010000001">
    <property type="protein sequence ID" value="MBP1297988.1"/>
    <property type="molecule type" value="Genomic_DNA"/>
</dbReference>
<evidence type="ECO:0000313" key="3">
    <source>
        <dbReference type="Proteomes" id="UP000673383"/>
    </source>
</evidence>
<accession>A0A1E3ENW7</accession>
<keyword evidence="4" id="KW-1185">Reference proteome</keyword>
<dbReference type="Proteomes" id="UP000673383">
    <property type="component" value="Unassembled WGS sequence"/>
</dbReference>